<dbReference type="GO" id="GO:0004190">
    <property type="term" value="F:aspartic-type endopeptidase activity"/>
    <property type="evidence" value="ECO:0007669"/>
    <property type="project" value="InterPro"/>
</dbReference>
<keyword evidence="5" id="KW-0540">Nuclease</keyword>
<dbReference type="EMBL" id="QRBI01000096">
    <property type="protein sequence ID" value="RMC18280.1"/>
    <property type="molecule type" value="Genomic_DNA"/>
</dbReference>
<evidence type="ECO:0000256" key="2">
    <source>
        <dbReference type="ARBA" id="ARBA00012180"/>
    </source>
</evidence>
<keyword evidence="3" id="KW-0808">Transferase</keyword>
<dbReference type="PANTHER" id="PTHR41694">
    <property type="entry name" value="ENDOGENOUS RETROVIRUS GROUP K MEMBER POL PROTEIN"/>
    <property type="match status" value="1"/>
</dbReference>
<feature type="compositionally biased region" description="Basic and acidic residues" evidence="10">
    <location>
        <begin position="194"/>
        <end position="213"/>
    </location>
</feature>
<dbReference type="InterPro" id="IPR008919">
    <property type="entry name" value="Retrov_capsid_N"/>
</dbReference>
<feature type="region of interest" description="Disordered" evidence="10">
    <location>
        <begin position="39"/>
        <end position="69"/>
    </location>
</feature>
<dbReference type="GO" id="GO:0004523">
    <property type="term" value="F:RNA-DNA hybrid ribonuclease activity"/>
    <property type="evidence" value="ECO:0007669"/>
    <property type="project" value="UniProtKB-EC"/>
</dbReference>
<keyword evidence="7" id="KW-0378">Hydrolase</keyword>
<dbReference type="STRING" id="333673.A0A3M0L5L5"/>
<proteinExistence type="inferred from homology"/>
<dbReference type="InterPro" id="IPR034170">
    <property type="entry name" value="Retropepsin-like_cat_dom"/>
</dbReference>
<dbReference type="SUPFAM" id="SSF56672">
    <property type="entry name" value="DNA/RNA polymerases"/>
    <property type="match status" value="1"/>
</dbReference>
<feature type="domain" description="Reverse transcriptase" evidence="12">
    <location>
        <begin position="511"/>
        <end position="700"/>
    </location>
</feature>
<sequence length="857" mass="97063">MWGPPATVRTPRHGFRLPKSRSNPWASCYPWFERFSNSLPGEKRTAPAHPRSPLQSADRRPQASPDPRKGTEFQLWEAAWKWLLRDTLPGLLIDPETTIDEEGNALTLDHLVGEGRWVAPVDQATTVPPKALEVIRDNAITAFFGMVPEGPIIPYSRIFQEPKESFTSFVERLTQAIELQSKKLNWERRSTRRYDKNRADQEEGGAERNKSADDTLPSPANVTTNTPDLTLLDHDIAKPILAADSRFAPYRLRLTEGLHLKTTDWTVTSVNLEEQGAWPVVEGEFIVIGDCKHTPQEIEILPGTLVNNPGRIALWLCCTHPPIYLPKNQIVAQIIPTRGSGNISEIPKACPVQAITEERPRVECEFSVGGEALHITGLLDMGADVTVVPEKDWPSHWALQNVAGHVQGVGGLQLARQSKGVVQIKGPNGQLANIRPFVLNYKEPLLGRDLMSQWGVKIDIPDPSSDFSVAVTEKRPTHKLNWLTDSPVWVEQWPLSKEKLKALEELVEEQLAEGHSVETNSPWNSPVFVIKKPGKDKWRLLHDLRQINNVIEDMGSLQPGMPSPTMLPENWNLAVIDIKDCFFQIPLHPDDAPRFAFSVPTINRAAPRRRYHWRVLPQGMKNSPVICQWYVASLLSPVHAAADKAIIYHYMDDVLVCAPSDDDLSHALDLTINSLIAAGFELQNEKVQRMPPWRYLGLEISKRTIVPQKLEIKTKISTLADLHQLCGSLNWVRPWLCLSTEDLAPLFNLLRGGEELSSPRVLTPEAEIALERVQECMSKRQAHRYDPGLPFKFIVMGRLPHLHRVIFQWREIPKKDRGKEDPLLIIEWVFLSHQRSKRMTWPQELVAELIRKARSRI</sequence>
<dbReference type="InterPro" id="IPR018061">
    <property type="entry name" value="Retropepsins"/>
</dbReference>
<dbReference type="OrthoDB" id="9809460at2759"/>
<evidence type="ECO:0000259" key="11">
    <source>
        <dbReference type="PROSITE" id="PS50175"/>
    </source>
</evidence>
<dbReference type="InterPro" id="IPR021109">
    <property type="entry name" value="Peptidase_aspartic_dom_sf"/>
</dbReference>
<evidence type="ECO:0000313" key="13">
    <source>
        <dbReference type="EMBL" id="RMC18280.1"/>
    </source>
</evidence>
<organism evidence="13 14">
    <name type="scientific">Hirundo rustica rustica</name>
    <dbReference type="NCBI Taxonomy" id="333673"/>
    <lineage>
        <taxon>Eukaryota</taxon>
        <taxon>Metazoa</taxon>
        <taxon>Chordata</taxon>
        <taxon>Craniata</taxon>
        <taxon>Vertebrata</taxon>
        <taxon>Euteleostomi</taxon>
        <taxon>Archelosauria</taxon>
        <taxon>Archosauria</taxon>
        <taxon>Dinosauria</taxon>
        <taxon>Saurischia</taxon>
        <taxon>Theropoda</taxon>
        <taxon>Coelurosauria</taxon>
        <taxon>Aves</taxon>
        <taxon>Neognathae</taxon>
        <taxon>Neoaves</taxon>
        <taxon>Telluraves</taxon>
        <taxon>Australaves</taxon>
        <taxon>Passeriformes</taxon>
        <taxon>Sylvioidea</taxon>
        <taxon>Hirundinidae</taxon>
        <taxon>Hirundo</taxon>
    </lineage>
</organism>
<evidence type="ECO:0000256" key="7">
    <source>
        <dbReference type="ARBA" id="ARBA00022801"/>
    </source>
</evidence>
<evidence type="ECO:0000256" key="6">
    <source>
        <dbReference type="ARBA" id="ARBA00022759"/>
    </source>
</evidence>
<dbReference type="PROSITE" id="PS50878">
    <property type="entry name" value="RT_POL"/>
    <property type="match status" value="1"/>
</dbReference>
<evidence type="ECO:0000256" key="9">
    <source>
        <dbReference type="ARBA" id="ARBA00023268"/>
    </source>
</evidence>
<dbReference type="InterPro" id="IPR043128">
    <property type="entry name" value="Rev_trsase/Diguanyl_cyclase"/>
</dbReference>
<evidence type="ECO:0000256" key="8">
    <source>
        <dbReference type="ARBA" id="ARBA00022918"/>
    </source>
</evidence>
<dbReference type="GO" id="GO:0006508">
    <property type="term" value="P:proteolysis"/>
    <property type="evidence" value="ECO:0007669"/>
    <property type="project" value="InterPro"/>
</dbReference>
<dbReference type="Gene3D" id="3.10.10.10">
    <property type="entry name" value="HIV Type 1 Reverse Transcriptase, subunit A, domain 1"/>
    <property type="match status" value="1"/>
</dbReference>
<evidence type="ECO:0000256" key="4">
    <source>
        <dbReference type="ARBA" id="ARBA00022695"/>
    </source>
</evidence>
<dbReference type="InterPro" id="IPR008916">
    <property type="entry name" value="Retrov_capsid_C"/>
</dbReference>
<dbReference type="Gene3D" id="1.10.375.10">
    <property type="entry name" value="Human Immunodeficiency Virus Type 1 Capsid Protein"/>
    <property type="match status" value="1"/>
</dbReference>
<feature type="domain" description="Peptidase A2" evidence="11">
    <location>
        <begin position="375"/>
        <end position="450"/>
    </location>
</feature>
<evidence type="ECO:0000259" key="12">
    <source>
        <dbReference type="PROSITE" id="PS50878"/>
    </source>
</evidence>
<keyword evidence="6" id="KW-0255">Endonuclease</keyword>
<evidence type="ECO:0000256" key="5">
    <source>
        <dbReference type="ARBA" id="ARBA00022722"/>
    </source>
</evidence>
<dbReference type="SUPFAM" id="SSF47353">
    <property type="entry name" value="Retrovirus capsid dimerization domain-like"/>
    <property type="match status" value="1"/>
</dbReference>
<evidence type="ECO:0000313" key="14">
    <source>
        <dbReference type="Proteomes" id="UP000269221"/>
    </source>
</evidence>
<gene>
    <name evidence="13" type="ORF">DUI87_04162</name>
</gene>
<dbReference type="SUPFAM" id="SSF50630">
    <property type="entry name" value="Acid proteases"/>
    <property type="match status" value="1"/>
</dbReference>
<dbReference type="InterPro" id="IPR010661">
    <property type="entry name" value="RVT_thumb"/>
</dbReference>
<evidence type="ECO:0000256" key="3">
    <source>
        <dbReference type="ARBA" id="ARBA00022679"/>
    </source>
</evidence>
<dbReference type="Gene3D" id="3.30.70.270">
    <property type="match status" value="2"/>
</dbReference>
<dbReference type="EC" id="3.1.26.4" evidence="2"/>
<keyword evidence="4" id="KW-0548">Nucleotidyltransferase</keyword>
<reference evidence="13 14" key="1">
    <citation type="submission" date="2018-07" db="EMBL/GenBank/DDBJ databases">
        <title>A high quality draft genome assembly of the barn swallow (H. rustica rustica).</title>
        <authorList>
            <person name="Formenti G."/>
            <person name="Chiara M."/>
            <person name="Poveda L."/>
            <person name="Francoijs K.-J."/>
            <person name="Bonisoli-Alquati A."/>
            <person name="Canova L."/>
            <person name="Gianfranceschi L."/>
            <person name="Horner D.S."/>
            <person name="Saino N."/>
        </authorList>
    </citation>
    <scope>NUCLEOTIDE SEQUENCE [LARGE SCALE GENOMIC DNA]</scope>
    <source>
        <strain evidence="13">Chelidonia</strain>
        <tissue evidence="13">Blood</tissue>
    </source>
</reference>
<dbReference type="InterPro" id="IPR000477">
    <property type="entry name" value="RT_dom"/>
</dbReference>
<dbReference type="CDD" id="cd05482">
    <property type="entry name" value="HIV_retropepsin_like"/>
    <property type="match status" value="1"/>
</dbReference>
<evidence type="ECO:0000256" key="10">
    <source>
        <dbReference type="SAM" id="MobiDB-lite"/>
    </source>
</evidence>
<dbReference type="Pfam" id="PF06817">
    <property type="entry name" value="RVT_thumb"/>
    <property type="match status" value="1"/>
</dbReference>
<accession>A0A3M0L5L5</accession>
<protein>
    <recommendedName>
        <fullName evidence="2">ribonuclease H</fullName>
        <ecNumber evidence="2">3.1.26.4</ecNumber>
    </recommendedName>
</protein>
<dbReference type="InterPro" id="IPR043502">
    <property type="entry name" value="DNA/RNA_pol_sf"/>
</dbReference>
<dbReference type="Gene3D" id="1.10.1200.30">
    <property type="match status" value="1"/>
</dbReference>
<dbReference type="AlphaFoldDB" id="A0A3M0L5L5"/>
<dbReference type="InterPro" id="IPR001995">
    <property type="entry name" value="Peptidase_A2_cat"/>
</dbReference>
<comment type="similarity">
    <text evidence="1">Belongs to the beta type-B retroviral polymerase family. HERV class-II K(HML-2) pol subfamily.</text>
</comment>
<keyword evidence="9" id="KW-0511">Multifunctional enzyme</keyword>
<feature type="region of interest" description="Disordered" evidence="10">
    <location>
        <begin position="194"/>
        <end position="226"/>
    </location>
</feature>
<name>A0A3M0L5L5_HIRRU</name>
<comment type="caution">
    <text evidence="13">The sequence shown here is derived from an EMBL/GenBank/DDBJ whole genome shotgun (WGS) entry which is preliminary data.</text>
</comment>
<dbReference type="PANTHER" id="PTHR41694:SF3">
    <property type="entry name" value="RNA-DIRECTED DNA POLYMERASE-RELATED"/>
    <property type="match status" value="1"/>
</dbReference>
<keyword evidence="14" id="KW-1185">Reference proteome</keyword>
<dbReference type="Pfam" id="PF00077">
    <property type="entry name" value="RVP"/>
    <property type="match status" value="1"/>
</dbReference>
<feature type="compositionally biased region" description="Basic and acidic residues" evidence="10">
    <location>
        <begin position="57"/>
        <end position="69"/>
    </location>
</feature>
<dbReference type="GO" id="GO:0035613">
    <property type="term" value="F:RNA stem-loop binding"/>
    <property type="evidence" value="ECO:0007669"/>
    <property type="project" value="TreeGrafter"/>
</dbReference>
<keyword evidence="8" id="KW-0695">RNA-directed DNA polymerase</keyword>
<dbReference type="GO" id="GO:0003964">
    <property type="term" value="F:RNA-directed DNA polymerase activity"/>
    <property type="evidence" value="ECO:0007669"/>
    <property type="project" value="UniProtKB-KW"/>
</dbReference>
<feature type="compositionally biased region" description="Basic residues" evidence="10">
    <location>
        <begin position="10"/>
        <end position="19"/>
    </location>
</feature>
<dbReference type="GO" id="GO:0016032">
    <property type="term" value="P:viral process"/>
    <property type="evidence" value="ECO:0007669"/>
    <property type="project" value="InterPro"/>
</dbReference>
<feature type="region of interest" description="Disordered" evidence="10">
    <location>
        <begin position="1"/>
        <end position="27"/>
    </location>
</feature>
<dbReference type="PROSITE" id="PS50175">
    <property type="entry name" value="ASP_PROT_RETROV"/>
    <property type="match status" value="1"/>
</dbReference>
<dbReference type="Gene3D" id="2.40.70.10">
    <property type="entry name" value="Acid Proteases"/>
    <property type="match status" value="1"/>
</dbReference>
<dbReference type="Pfam" id="PF00078">
    <property type="entry name" value="RVT_1"/>
    <property type="match status" value="1"/>
</dbReference>
<dbReference type="Proteomes" id="UP000269221">
    <property type="component" value="Unassembled WGS sequence"/>
</dbReference>
<evidence type="ECO:0000256" key="1">
    <source>
        <dbReference type="ARBA" id="ARBA00010879"/>
    </source>
</evidence>